<dbReference type="EnsemblMetazoa" id="AATE018373-RA">
    <property type="protein sequence ID" value="AATE018373-PA.1"/>
    <property type="gene ID" value="AATE018373"/>
</dbReference>
<accession>A0A182JHU1</accession>
<dbReference type="VEuPathDB" id="VectorBase:AATE018373"/>
<feature type="region of interest" description="Disordered" evidence="1">
    <location>
        <begin position="1"/>
        <end position="42"/>
    </location>
</feature>
<feature type="compositionally biased region" description="Low complexity" evidence="1">
    <location>
        <begin position="65"/>
        <end position="79"/>
    </location>
</feature>
<organism evidence="2">
    <name type="scientific">Anopheles atroparvus</name>
    <name type="common">European mosquito</name>
    <dbReference type="NCBI Taxonomy" id="41427"/>
    <lineage>
        <taxon>Eukaryota</taxon>
        <taxon>Metazoa</taxon>
        <taxon>Ecdysozoa</taxon>
        <taxon>Arthropoda</taxon>
        <taxon>Hexapoda</taxon>
        <taxon>Insecta</taxon>
        <taxon>Pterygota</taxon>
        <taxon>Neoptera</taxon>
        <taxon>Endopterygota</taxon>
        <taxon>Diptera</taxon>
        <taxon>Nematocera</taxon>
        <taxon>Culicoidea</taxon>
        <taxon>Culicidae</taxon>
        <taxon>Anophelinae</taxon>
        <taxon>Anopheles</taxon>
    </lineage>
</organism>
<protein>
    <submittedName>
        <fullName evidence="2">Uncharacterized protein</fullName>
    </submittedName>
</protein>
<dbReference type="AlphaFoldDB" id="A0A182JHU1"/>
<sequence length="127" mass="13442">MDRRPFLRNRELSELSPLTQSSPGGSSSSSSGGGHAAGAVGAGLTRNHSYGSILPYLGFLRNSLRRSASSSSQNRSTSFQHEKKTTNATAQQCSKANSAPQATSITIISLVGRMGRFDCPESNQISH</sequence>
<feature type="compositionally biased region" description="Polar residues" evidence="1">
    <location>
        <begin position="86"/>
        <end position="101"/>
    </location>
</feature>
<feature type="compositionally biased region" description="Basic and acidic residues" evidence="1">
    <location>
        <begin position="1"/>
        <end position="13"/>
    </location>
</feature>
<proteinExistence type="predicted"/>
<feature type="region of interest" description="Disordered" evidence="1">
    <location>
        <begin position="65"/>
        <end position="101"/>
    </location>
</feature>
<evidence type="ECO:0000313" key="2">
    <source>
        <dbReference type="EnsemblMetazoa" id="AATE018373-PA.1"/>
    </source>
</evidence>
<evidence type="ECO:0000256" key="1">
    <source>
        <dbReference type="SAM" id="MobiDB-lite"/>
    </source>
</evidence>
<name>A0A182JHU1_ANOAO</name>
<feature type="compositionally biased region" description="Low complexity" evidence="1">
    <location>
        <begin position="21"/>
        <end position="30"/>
    </location>
</feature>
<reference evidence="2" key="1">
    <citation type="submission" date="2022-08" db="UniProtKB">
        <authorList>
            <consortium name="EnsemblMetazoa"/>
        </authorList>
    </citation>
    <scope>IDENTIFICATION</scope>
    <source>
        <strain evidence="2">EBRO</strain>
    </source>
</reference>